<dbReference type="SMART" id="SM00184">
    <property type="entry name" value="RING"/>
    <property type="match status" value="1"/>
</dbReference>
<dbReference type="InterPro" id="IPR001841">
    <property type="entry name" value="Znf_RING"/>
</dbReference>
<evidence type="ECO:0000256" key="10">
    <source>
        <dbReference type="ARBA" id="ARBA00023136"/>
    </source>
</evidence>
<feature type="domain" description="RING-type" evidence="14">
    <location>
        <begin position="126"/>
        <end position="168"/>
    </location>
</feature>
<evidence type="ECO:0000256" key="2">
    <source>
        <dbReference type="ARBA" id="ARBA00004167"/>
    </source>
</evidence>
<evidence type="ECO:0000256" key="3">
    <source>
        <dbReference type="ARBA" id="ARBA00012483"/>
    </source>
</evidence>
<comment type="subcellular location">
    <subcellularLocation>
        <location evidence="2">Membrane</location>
        <topology evidence="2">Single-pass membrane protein</topology>
    </subcellularLocation>
</comment>
<keyword evidence="12" id="KW-0863">Zinc-finger</keyword>
<dbReference type="Pfam" id="PF13639">
    <property type="entry name" value="zf-RING_2"/>
    <property type="match status" value="1"/>
</dbReference>
<evidence type="ECO:0000256" key="12">
    <source>
        <dbReference type="PROSITE-ProRule" id="PRU00175"/>
    </source>
</evidence>
<evidence type="ECO:0000259" key="14">
    <source>
        <dbReference type="PROSITE" id="PS50089"/>
    </source>
</evidence>
<dbReference type="CDD" id="cd16461">
    <property type="entry name" value="RING-H2_EL5-like"/>
    <property type="match status" value="1"/>
</dbReference>
<dbReference type="Gene3D" id="3.30.40.10">
    <property type="entry name" value="Zinc/RING finger domain, C3HC4 (zinc finger)"/>
    <property type="match status" value="1"/>
</dbReference>
<comment type="similarity">
    <text evidence="11">Belongs to the RING-type zinc finger family. ATL subfamily.</text>
</comment>
<gene>
    <name evidence="15" type="ORF">V6N11_040751</name>
</gene>
<evidence type="ECO:0000256" key="13">
    <source>
        <dbReference type="SAM" id="Phobius"/>
    </source>
</evidence>
<comment type="catalytic activity">
    <reaction evidence="1">
        <text>S-ubiquitinyl-[E2 ubiquitin-conjugating enzyme]-L-cysteine + [acceptor protein]-L-lysine = [E2 ubiquitin-conjugating enzyme]-L-cysteine + N(6)-ubiquitinyl-[acceptor protein]-L-lysine.</text>
        <dbReference type="EC" id="2.3.2.27"/>
    </reaction>
</comment>
<organism evidence="15 16">
    <name type="scientific">Hibiscus sabdariffa</name>
    <name type="common">roselle</name>
    <dbReference type="NCBI Taxonomy" id="183260"/>
    <lineage>
        <taxon>Eukaryota</taxon>
        <taxon>Viridiplantae</taxon>
        <taxon>Streptophyta</taxon>
        <taxon>Embryophyta</taxon>
        <taxon>Tracheophyta</taxon>
        <taxon>Spermatophyta</taxon>
        <taxon>Magnoliopsida</taxon>
        <taxon>eudicotyledons</taxon>
        <taxon>Gunneridae</taxon>
        <taxon>Pentapetalae</taxon>
        <taxon>rosids</taxon>
        <taxon>malvids</taxon>
        <taxon>Malvales</taxon>
        <taxon>Malvaceae</taxon>
        <taxon>Malvoideae</taxon>
        <taxon>Hibiscus</taxon>
    </lineage>
</organism>
<evidence type="ECO:0000256" key="7">
    <source>
        <dbReference type="ARBA" id="ARBA00022786"/>
    </source>
</evidence>
<dbReference type="PANTHER" id="PTHR46905">
    <property type="entry name" value="RING-H2 FINGER PROTEIN ATL78"/>
    <property type="match status" value="1"/>
</dbReference>
<keyword evidence="5 13" id="KW-0812">Transmembrane</keyword>
<evidence type="ECO:0000256" key="11">
    <source>
        <dbReference type="ARBA" id="ARBA00024209"/>
    </source>
</evidence>
<keyword evidence="4" id="KW-0808">Transferase</keyword>
<evidence type="ECO:0000256" key="1">
    <source>
        <dbReference type="ARBA" id="ARBA00000900"/>
    </source>
</evidence>
<evidence type="ECO:0000256" key="6">
    <source>
        <dbReference type="ARBA" id="ARBA00022723"/>
    </source>
</evidence>
<keyword evidence="8" id="KW-0862">Zinc</keyword>
<comment type="caution">
    <text evidence="15">The sequence shown here is derived from an EMBL/GenBank/DDBJ whole genome shotgun (WGS) entry which is preliminary data.</text>
</comment>
<dbReference type="InterPro" id="IPR044602">
    <property type="entry name" value="ATL10/ATL72-79-like"/>
</dbReference>
<reference evidence="15 16" key="1">
    <citation type="journal article" date="2024" name="G3 (Bethesda)">
        <title>Genome assembly of Hibiscus sabdariffa L. provides insights into metabolisms of medicinal natural products.</title>
        <authorList>
            <person name="Kim T."/>
        </authorList>
    </citation>
    <scope>NUCLEOTIDE SEQUENCE [LARGE SCALE GENOMIC DNA]</scope>
    <source>
        <strain evidence="15">TK-2024</strain>
        <tissue evidence="15">Old leaves</tissue>
    </source>
</reference>
<protein>
    <recommendedName>
        <fullName evidence="3">RING-type E3 ubiquitin transferase</fullName>
        <ecNumber evidence="3">2.3.2.27</ecNumber>
    </recommendedName>
</protein>
<dbReference type="InterPro" id="IPR013083">
    <property type="entry name" value="Znf_RING/FYVE/PHD"/>
</dbReference>
<dbReference type="PROSITE" id="PS50089">
    <property type="entry name" value="ZF_RING_2"/>
    <property type="match status" value="1"/>
</dbReference>
<dbReference type="PANTHER" id="PTHR46905:SF5">
    <property type="entry name" value="RING-TYPE E3 UBIQUITIN TRANSFERASE"/>
    <property type="match status" value="1"/>
</dbReference>
<dbReference type="Proteomes" id="UP001396334">
    <property type="component" value="Unassembled WGS sequence"/>
</dbReference>
<evidence type="ECO:0000256" key="4">
    <source>
        <dbReference type="ARBA" id="ARBA00022679"/>
    </source>
</evidence>
<evidence type="ECO:0000256" key="8">
    <source>
        <dbReference type="ARBA" id="ARBA00022833"/>
    </source>
</evidence>
<evidence type="ECO:0000313" key="16">
    <source>
        <dbReference type="Proteomes" id="UP001396334"/>
    </source>
</evidence>
<feature type="transmembrane region" description="Helical" evidence="13">
    <location>
        <begin position="54"/>
        <end position="77"/>
    </location>
</feature>
<dbReference type="EC" id="2.3.2.27" evidence="3"/>
<name>A0ABR2RIR0_9ROSI</name>
<evidence type="ECO:0000256" key="5">
    <source>
        <dbReference type="ARBA" id="ARBA00022692"/>
    </source>
</evidence>
<keyword evidence="7" id="KW-0833">Ubl conjugation pathway</keyword>
<dbReference type="EMBL" id="JBBPBN010000022">
    <property type="protein sequence ID" value="KAK9012713.1"/>
    <property type="molecule type" value="Genomic_DNA"/>
</dbReference>
<proteinExistence type="inferred from homology"/>
<keyword evidence="6" id="KW-0479">Metal-binding</keyword>
<sequence>MSTSSAPTPLSQHLLENFHPRKFLQHSSLYSTESPMISPAQANNHGFINNNFDAYVVFSLSVLICSVITSLGLFFIVKCAIRCSTSVAANASAKLAKAGVEKNDLKAFPTVKYTSELKLPGLDPACVICLSEIVAGERLRILPHCNHGFHIRCIDKWLSSHSSCPTCRHCLTETDQKTVVECSRGE</sequence>
<evidence type="ECO:0000256" key="9">
    <source>
        <dbReference type="ARBA" id="ARBA00022989"/>
    </source>
</evidence>
<dbReference type="SUPFAM" id="SSF57850">
    <property type="entry name" value="RING/U-box"/>
    <property type="match status" value="1"/>
</dbReference>
<evidence type="ECO:0000313" key="15">
    <source>
        <dbReference type="EMBL" id="KAK9012713.1"/>
    </source>
</evidence>
<keyword evidence="9 13" id="KW-1133">Transmembrane helix</keyword>
<accession>A0ABR2RIR0</accession>
<keyword evidence="16" id="KW-1185">Reference proteome</keyword>
<keyword evidence="10 13" id="KW-0472">Membrane</keyword>